<keyword evidence="5 7" id="KW-0411">Iron-sulfur</keyword>
<keyword evidence="3 7" id="KW-0067">ATP-binding</keyword>
<dbReference type="AlphaFoldDB" id="A0A8J2XN93"/>
<protein>
    <recommendedName>
        <fullName evidence="7">Iron-sulfur cluster carrier protein</fullName>
    </recommendedName>
</protein>
<dbReference type="EMBL" id="BMDX01000003">
    <property type="protein sequence ID" value="GGA70114.1"/>
    <property type="molecule type" value="Genomic_DNA"/>
</dbReference>
<evidence type="ECO:0000256" key="2">
    <source>
        <dbReference type="ARBA" id="ARBA00022741"/>
    </source>
</evidence>
<evidence type="ECO:0000256" key="5">
    <source>
        <dbReference type="ARBA" id="ARBA00023014"/>
    </source>
</evidence>
<sequence length="358" mass="37813">MSDFQNALIQIVEPVSGLPLAELCLAIEVVETSTSIDVQLVMPFPNQGLWQRLSAQDQQTLEHLAAGKTIHFDISHDIDAKVGERLPSLQKVKHIIAVSSGKGGVGKSTTAVNLALALQQEGAKVALLDADIYGPSLPLMLGCEGQTPGLPDGQKMMIPISAHGLVVNSVGFLVAADTATVWRGPMAAGVLQQLLRDTIWGEVDYLVVDMPPGTGDIQLTLAQVVPVSAAVIVTTPQTIALADAVKGIAMYQKVDVPVAGVIENMSFHACTNCGHHDYLFGKDGGKRIADLYDVPLLGALPLDRQIGDDVDAGTPTVVAQPDSLLAQSYRHAAVATAFQLWLGNSEQPEPVAIDISDD</sequence>
<dbReference type="RefSeq" id="WP_087504748.1">
    <property type="nucleotide sequence ID" value="NZ_BMDX01000003.1"/>
</dbReference>
<keyword evidence="9" id="KW-1185">Reference proteome</keyword>
<dbReference type="CDD" id="cd02037">
    <property type="entry name" value="Mrp_NBP35"/>
    <property type="match status" value="1"/>
</dbReference>
<dbReference type="Gene3D" id="3.40.50.300">
    <property type="entry name" value="P-loop containing nucleotide triphosphate hydrolases"/>
    <property type="match status" value="1"/>
</dbReference>
<comment type="subunit">
    <text evidence="7">Homodimer.</text>
</comment>
<dbReference type="OrthoDB" id="9809679at2"/>
<dbReference type="InterPro" id="IPR044304">
    <property type="entry name" value="NUBPL-like"/>
</dbReference>
<dbReference type="InterPro" id="IPR033756">
    <property type="entry name" value="YlxH/NBP35"/>
</dbReference>
<gene>
    <name evidence="8" type="ORF">GCM10011369_09760</name>
</gene>
<dbReference type="Pfam" id="PF10609">
    <property type="entry name" value="ParA"/>
    <property type="match status" value="1"/>
</dbReference>
<feature type="binding site" evidence="7">
    <location>
        <begin position="101"/>
        <end position="108"/>
    </location>
    <ligand>
        <name>ATP</name>
        <dbReference type="ChEBI" id="CHEBI:30616"/>
    </ligand>
</feature>
<keyword evidence="4 7" id="KW-0408">Iron</keyword>
<comment type="similarity">
    <text evidence="6 7">Belongs to the Mrp/NBP35 ATP-binding proteins family.</text>
</comment>
<comment type="caution">
    <text evidence="8">The sequence shown here is derived from an EMBL/GenBank/DDBJ whole genome shotgun (WGS) entry which is preliminary data.</text>
</comment>
<proteinExistence type="inferred from homology"/>
<dbReference type="HAMAP" id="MF_02040">
    <property type="entry name" value="Mrp_NBP35"/>
    <property type="match status" value="1"/>
</dbReference>
<keyword evidence="7" id="KW-0378">Hydrolase</keyword>
<evidence type="ECO:0000256" key="1">
    <source>
        <dbReference type="ARBA" id="ARBA00022723"/>
    </source>
</evidence>
<accession>A0A8J2XN93</accession>
<dbReference type="GO" id="GO:0005524">
    <property type="term" value="F:ATP binding"/>
    <property type="evidence" value="ECO:0007669"/>
    <property type="project" value="UniProtKB-UniRule"/>
</dbReference>
<evidence type="ECO:0000256" key="7">
    <source>
        <dbReference type="HAMAP-Rule" id="MF_02040"/>
    </source>
</evidence>
<dbReference type="GO" id="GO:0051539">
    <property type="term" value="F:4 iron, 4 sulfur cluster binding"/>
    <property type="evidence" value="ECO:0007669"/>
    <property type="project" value="TreeGrafter"/>
</dbReference>
<reference evidence="9" key="1">
    <citation type="journal article" date="2019" name="Int. J. Syst. Evol. Microbiol.">
        <title>The Global Catalogue of Microorganisms (GCM) 10K type strain sequencing project: providing services to taxonomists for standard genome sequencing and annotation.</title>
        <authorList>
            <consortium name="The Broad Institute Genomics Platform"/>
            <consortium name="The Broad Institute Genome Sequencing Center for Infectious Disease"/>
            <person name="Wu L."/>
            <person name="Ma J."/>
        </authorList>
    </citation>
    <scope>NUCLEOTIDE SEQUENCE [LARGE SCALE GENOMIC DNA]</scope>
    <source>
        <strain evidence="9">CGMCC 1.10130</strain>
    </source>
</reference>
<comment type="function">
    <text evidence="7">Binds and transfers iron-sulfur (Fe-S) clusters to target apoproteins. Can hydrolyze ATP.</text>
</comment>
<dbReference type="GO" id="GO:0005829">
    <property type="term" value="C:cytosol"/>
    <property type="evidence" value="ECO:0007669"/>
    <property type="project" value="TreeGrafter"/>
</dbReference>
<evidence type="ECO:0000313" key="8">
    <source>
        <dbReference type="EMBL" id="GGA70114.1"/>
    </source>
</evidence>
<keyword evidence="1 7" id="KW-0479">Metal-binding</keyword>
<dbReference type="SUPFAM" id="SSF52540">
    <property type="entry name" value="P-loop containing nucleoside triphosphate hydrolases"/>
    <property type="match status" value="1"/>
</dbReference>
<dbReference type="GO" id="GO:0016226">
    <property type="term" value="P:iron-sulfur cluster assembly"/>
    <property type="evidence" value="ECO:0007669"/>
    <property type="project" value="InterPro"/>
</dbReference>
<dbReference type="Proteomes" id="UP000619743">
    <property type="component" value="Unassembled WGS sequence"/>
</dbReference>
<name>A0A8J2XN93_9GAMM</name>
<dbReference type="InterPro" id="IPR019591">
    <property type="entry name" value="Mrp/NBP35_ATP-bd"/>
</dbReference>
<dbReference type="InterPro" id="IPR000808">
    <property type="entry name" value="Mrp-like_CS"/>
</dbReference>
<evidence type="ECO:0000313" key="9">
    <source>
        <dbReference type="Proteomes" id="UP000619743"/>
    </source>
</evidence>
<dbReference type="GO" id="GO:0046872">
    <property type="term" value="F:metal ion binding"/>
    <property type="evidence" value="ECO:0007669"/>
    <property type="project" value="UniProtKB-KW"/>
</dbReference>
<dbReference type="GO" id="GO:0016887">
    <property type="term" value="F:ATP hydrolysis activity"/>
    <property type="evidence" value="ECO:0007669"/>
    <property type="project" value="UniProtKB-UniRule"/>
</dbReference>
<evidence type="ECO:0000256" key="4">
    <source>
        <dbReference type="ARBA" id="ARBA00023004"/>
    </source>
</evidence>
<organism evidence="8 9">
    <name type="scientific">Neiella marina</name>
    <dbReference type="NCBI Taxonomy" id="508461"/>
    <lineage>
        <taxon>Bacteria</taxon>
        <taxon>Pseudomonadati</taxon>
        <taxon>Pseudomonadota</taxon>
        <taxon>Gammaproteobacteria</taxon>
        <taxon>Alteromonadales</taxon>
        <taxon>Echinimonadaceae</taxon>
        <taxon>Neiella</taxon>
    </lineage>
</organism>
<dbReference type="InterPro" id="IPR027417">
    <property type="entry name" value="P-loop_NTPase"/>
</dbReference>
<keyword evidence="2 7" id="KW-0547">Nucleotide-binding</keyword>
<dbReference type="NCBIfam" id="NF008669">
    <property type="entry name" value="PRK11670.1"/>
    <property type="match status" value="1"/>
</dbReference>
<evidence type="ECO:0000256" key="3">
    <source>
        <dbReference type="ARBA" id="ARBA00022840"/>
    </source>
</evidence>
<dbReference type="PANTHER" id="PTHR42961">
    <property type="entry name" value="IRON-SULFUR PROTEIN NUBPL"/>
    <property type="match status" value="1"/>
</dbReference>
<dbReference type="PROSITE" id="PS01215">
    <property type="entry name" value="MRP"/>
    <property type="match status" value="1"/>
</dbReference>
<evidence type="ECO:0000256" key="6">
    <source>
        <dbReference type="ARBA" id="ARBA00024036"/>
    </source>
</evidence>
<dbReference type="GO" id="GO:0140663">
    <property type="term" value="F:ATP-dependent FeS chaperone activity"/>
    <property type="evidence" value="ECO:0007669"/>
    <property type="project" value="InterPro"/>
</dbReference>
<dbReference type="PANTHER" id="PTHR42961:SF2">
    <property type="entry name" value="IRON-SULFUR PROTEIN NUBPL"/>
    <property type="match status" value="1"/>
</dbReference>
<dbReference type="FunFam" id="3.40.50.300:FF:000418">
    <property type="entry name" value="Iron-sulfur cluster carrier protein"/>
    <property type="match status" value="1"/>
</dbReference>